<dbReference type="SMART" id="SM00448">
    <property type="entry name" value="REC"/>
    <property type="match status" value="1"/>
</dbReference>
<proteinExistence type="predicted"/>
<dbReference type="SUPFAM" id="SSF52172">
    <property type="entry name" value="CheY-like"/>
    <property type="match status" value="1"/>
</dbReference>
<gene>
    <name evidence="4" type="ORF">FEF09_13170</name>
</gene>
<dbReference type="InterPro" id="IPR001789">
    <property type="entry name" value="Sig_transdc_resp-reg_receiver"/>
</dbReference>
<dbReference type="Pfam" id="PF04397">
    <property type="entry name" value="LytTR"/>
    <property type="match status" value="1"/>
</dbReference>
<evidence type="ECO:0000313" key="4">
    <source>
        <dbReference type="EMBL" id="TWV99942.1"/>
    </source>
</evidence>
<dbReference type="AlphaFoldDB" id="A0A5C6LRX2"/>
<dbReference type="PANTHER" id="PTHR37299">
    <property type="entry name" value="TRANSCRIPTIONAL REGULATOR-RELATED"/>
    <property type="match status" value="1"/>
</dbReference>
<dbReference type="Proteomes" id="UP000318815">
    <property type="component" value="Unassembled WGS sequence"/>
</dbReference>
<dbReference type="PANTHER" id="PTHR37299:SF1">
    <property type="entry name" value="STAGE 0 SPORULATION PROTEIN A HOMOLOG"/>
    <property type="match status" value="1"/>
</dbReference>
<keyword evidence="5" id="KW-1185">Reference proteome</keyword>
<feature type="domain" description="Response regulatory" evidence="2">
    <location>
        <begin position="5"/>
        <end position="116"/>
    </location>
</feature>
<dbReference type="SMART" id="SM00850">
    <property type="entry name" value="LytTR"/>
    <property type="match status" value="1"/>
</dbReference>
<keyword evidence="1" id="KW-0597">Phosphoprotein</keyword>
<evidence type="ECO:0000259" key="2">
    <source>
        <dbReference type="PROSITE" id="PS50110"/>
    </source>
</evidence>
<dbReference type="InterPro" id="IPR011006">
    <property type="entry name" value="CheY-like_superfamily"/>
</dbReference>
<dbReference type="Gene3D" id="3.40.50.2300">
    <property type="match status" value="1"/>
</dbReference>
<dbReference type="InterPro" id="IPR046947">
    <property type="entry name" value="LytR-like"/>
</dbReference>
<dbReference type="Pfam" id="PF00072">
    <property type="entry name" value="Response_reg"/>
    <property type="match status" value="1"/>
</dbReference>
<dbReference type="RefSeq" id="WP_146305545.1">
    <property type="nucleotide sequence ID" value="NZ_VOHS01000011.1"/>
</dbReference>
<sequence>MSNITCIVADDEELAREIIENYISQLSQLELIASCTNGMDVYNVLREKRADILFLDIKMPQLSGIELLRTLKQPPVVIMTTAFKEFALEAYELNVIDYLVKPVSFERFLKAISKYETLTGLTGRTVLPAVPEQANSETPAFIYVKSDKKMVRVLLRDILYIEGLKDYVQLHTTDKTITTYQTLTYFEEKLSANHFARVHRSFIISLDHISSYSATQIELGVHSIPIGASYARNILKKLQA</sequence>
<dbReference type="GO" id="GO:0000156">
    <property type="term" value="F:phosphorelay response regulator activity"/>
    <property type="evidence" value="ECO:0007669"/>
    <property type="project" value="InterPro"/>
</dbReference>
<dbReference type="Gene3D" id="2.40.50.1020">
    <property type="entry name" value="LytTr DNA-binding domain"/>
    <property type="match status" value="1"/>
</dbReference>
<accession>A0A5C6LRX2</accession>
<evidence type="ECO:0000259" key="3">
    <source>
        <dbReference type="PROSITE" id="PS50930"/>
    </source>
</evidence>
<protein>
    <submittedName>
        <fullName evidence="4">Response regulator transcription factor</fullName>
    </submittedName>
</protein>
<name>A0A5C6LRX2_9BACT</name>
<dbReference type="PROSITE" id="PS50930">
    <property type="entry name" value="HTH_LYTTR"/>
    <property type="match status" value="1"/>
</dbReference>
<evidence type="ECO:0000313" key="5">
    <source>
        <dbReference type="Proteomes" id="UP000318815"/>
    </source>
</evidence>
<reference evidence="4 5" key="1">
    <citation type="submission" date="2019-08" db="EMBL/GenBank/DDBJ databases">
        <title>Whole genome sequencing of chitin degrading bacteria Chitinophaga pinensis YS16.</title>
        <authorList>
            <person name="Singh R.P."/>
            <person name="Manchanda G."/>
            <person name="Maurya I.K."/>
            <person name="Joshi N.K."/>
            <person name="Srivastava A.K."/>
        </authorList>
    </citation>
    <scope>NUCLEOTIDE SEQUENCE [LARGE SCALE GENOMIC DNA]</scope>
    <source>
        <strain evidence="4 5">YS-16</strain>
    </source>
</reference>
<dbReference type="GO" id="GO:0003677">
    <property type="term" value="F:DNA binding"/>
    <property type="evidence" value="ECO:0007669"/>
    <property type="project" value="InterPro"/>
</dbReference>
<feature type="modified residue" description="4-aspartylphosphate" evidence="1">
    <location>
        <position position="56"/>
    </location>
</feature>
<dbReference type="InterPro" id="IPR007492">
    <property type="entry name" value="LytTR_DNA-bd_dom"/>
</dbReference>
<comment type="caution">
    <text evidence="4">The sequence shown here is derived from an EMBL/GenBank/DDBJ whole genome shotgun (WGS) entry which is preliminary data.</text>
</comment>
<dbReference type="PROSITE" id="PS50110">
    <property type="entry name" value="RESPONSE_REGULATORY"/>
    <property type="match status" value="1"/>
</dbReference>
<dbReference type="EMBL" id="VOHS01000011">
    <property type="protein sequence ID" value="TWV99942.1"/>
    <property type="molecule type" value="Genomic_DNA"/>
</dbReference>
<evidence type="ECO:0000256" key="1">
    <source>
        <dbReference type="PROSITE-ProRule" id="PRU00169"/>
    </source>
</evidence>
<dbReference type="OrthoDB" id="9787344at2"/>
<organism evidence="4 5">
    <name type="scientific">Chitinophaga pinensis</name>
    <dbReference type="NCBI Taxonomy" id="79329"/>
    <lineage>
        <taxon>Bacteria</taxon>
        <taxon>Pseudomonadati</taxon>
        <taxon>Bacteroidota</taxon>
        <taxon>Chitinophagia</taxon>
        <taxon>Chitinophagales</taxon>
        <taxon>Chitinophagaceae</taxon>
        <taxon>Chitinophaga</taxon>
    </lineage>
</organism>
<feature type="domain" description="HTH LytTR-type" evidence="3">
    <location>
        <begin position="142"/>
        <end position="240"/>
    </location>
</feature>